<evidence type="ECO:0000313" key="4">
    <source>
        <dbReference type="Proteomes" id="UP000054560"/>
    </source>
</evidence>
<dbReference type="SUPFAM" id="SSF49452">
    <property type="entry name" value="Starch-binding domain-like"/>
    <property type="match status" value="1"/>
</dbReference>
<dbReference type="InterPro" id="IPR013783">
    <property type="entry name" value="Ig-like_fold"/>
</dbReference>
<keyword evidence="1" id="KW-0175">Coiled coil</keyword>
<feature type="coiled-coil region" evidence="1">
    <location>
        <begin position="79"/>
        <end position="109"/>
    </location>
</feature>
<dbReference type="Pfam" id="PF00686">
    <property type="entry name" value="CBM_20"/>
    <property type="match status" value="1"/>
</dbReference>
<gene>
    <name evidence="3" type="ORF">SARC_03938</name>
</gene>
<dbReference type="RefSeq" id="XP_014157733.1">
    <property type="nucleotide sequence ID" value="XM_014302258.1"/>
</dbReference>
<dbReference type="Gene3D" id="2.60.40.10">
    <property type="entry name" value="Immunoglobulins"/>
    <property type="match status" value="1"/>
</dbReference>
<accession>A0A0L0G4U7</accession>
<protein>
    <recommendedName>
        <fullName evidence="2">CBM20 domain-containing protein</fullName>
    </recommendedName>
</protein>
<feature type="domain" description="CBM20" evidence="2">
    <location>
        <begin position="96"/>
        <end position="213"/>
    </location>
</feature>
<dbReference type="OrthoDB" id="549433at2759"/>
<dbReference type="InterPro" id="IPR013784">
    <property type="entry name" value="Carb-bd-like_fold"/>
</dbReference>
<dbReference type="PROSITE" id="PS51166">
    <property type="entry name" value="CBM20"/>
    <property type="match status" value="1"/>
</dbReference>
<dbReference type="InterPro" id="IPR002044">
    <property type="entry name" value="CBM20"/>
</dbReference>
<dbReference type="GeneID" id="25904442"/>
<evidence type="ECO:0000259" key="2">
    <source>
        <dbReference type="PROSITE" id="PS51166"/>
    </source>
</evidence>
<dbReference type="Proteomes" id="UP000054560">
    <property type="component" value="Unassembled WGS sequence"/>
</dbReference>
<sequence>MECHNTYPTWKGVAYIYNVWNKDIEWKAVKRSITDCVKHMACNRHDGAWWQPGDNQRFVAEGHDVFSDVDVPHIIEADLARQNEASRVSEEKKREAEEAKSVYVNFEVENGFASVGETYYVVGSSPVLGDWNLAHGVEMKCVEYPKWVAEGIRFYDVWDQTIQWKAVRANSRHDAQAHYQPGFDNQITITDRSLTSTCDLGPILLKEIDHLREQVSNMEKFGTPQRCVVCKHNPRESITTNTSGVE</sequence>
<reference evidence="3 4" key="1">
    <citation type="submission" date="2011-02" db="EMBL/GenBank/DDBJ databases">
        <title>The Genome Sequence of Sphaeroforma arctica JP610.</title>
        <authorList>
            <consortium name="The Broad Institute Genome Sequencing Platform"/>
            <person name="Russ C."/>
            <person name="Cuomo C."/>
            <person name="Young S.K."/>
            <person name="Zeng Q."/>
            <person name="Gargeya S."/>
            <person name="Alvarado L."/>
            <person name="Berlin A."/>
            <person name="Chapman S.B."/>
            <person name="Chen Z."/>
            <person name="Freedman E."/>
            <person name="Gellesch M."/>
            <person name="Goldberg J."/>
            <person name="Griggs A."/>
            <person name="Gujja S."/>
            <person name="Heilman E."/>
            <person name="Heiman D."/>
            <person name="Howarth C."/>
            <person name="Mehta T."/>
            <person name="Neiman D."/>
            <person name="Pearson M."/>
            <person name="Roberts A."/>
            <person name="Saif S."/>
            <person name="Shea T."/>
            <person name="Shenoy N."/>
            <person name="Sisk P."/>
            <person name="Stolte C."/>
            <person name="Sykes S."/>
            <person name="White J."/>
            <person name="Yandava C."/>
            <person name="Burger G."/>
            <person name="Gray M.W."/>
            <person name="Holland P.W.H."/>
            <person name="King N."/>
            <person name="Lang F.B.F."/>
            <person name="Roger A.J."/>
            <person name="Ruiz-Trillo I."/>
            <person name="Haas B."/>
            <person name="Nusbaum C."/>
            <person name="Birren B."/>
        </authorList>
    </citation>
    <scope>NUCLEOTIDE SEQUENCE [LARGE SCALE GENOMIC DNA]</scope>
    <source>
        <strain evidence="3 4">JP610</strain>
    </source>
</reference>
<organism evidence="3 4">
    <name type="scientific">Sphaeroforma arctica JP610</name>
    <dbReference type="NCBI Taxonomy" id="667725"/>
    <lineage>
        <taxon>Eukaryota</taxon>
        <taxon>Ichthyosporea</taxon>
        <taxon>Ichthyophonida</taxon>
        <taxon>Sphaeroforma</taxon>
    </lineage>
</organism>
<dbReference type="SMART" id="SM01065">
    <property type="entry name" value="CBM_2"/>
    <property type="match status" value="1"/>
</dbReference>
<evidence type="ECO:0000256" key="1">
    <source>
        <dbReference type="SAM" id="Coils"/>
    </source>
</evidence>
<dbReference type="GO" id="GO:2001070">
    <property type="term" value="F:starch binding"/>
    <property type="evidence" value="ECO:0007669"/>
    <property type="project" value="InterPro"/>
</dbReference>
<dbReference type="AlphaFoldDB" id="A0A0L0G4U7"/>
<proteinExistence type="predicted"/>
<dbReference type="EMBL" id="KQ241807">
    <property type="protein sequence ID" value="KNC83831.1"/>
    <property type="molecule type" value="Genomic_DNA"/>
</dbReference>
<keyword evidence="4" id="KW-1185">Reference proteome</keyword>
<name>A0A0L0G4U7_9EUKA</name>
<evidence type="ECO:0000313" key="3">
    <source>
        <dbReference type="EMBL" id="KNC83831.1"/>
    </source>
</evidence>